<dbReference type="OrthoDB" id="439808at2759"/>
<dbReference type="AlphaFoldDB" id="A0A0D7A2C8"/>
<organism evidence="4 5">
    <name type="scientific">Fistulina hepatica ATCC 64428</name>
    <dbReference type="NCBI Taxonomy" id="1128425"/>
    <lineage>
        <taxon>Eukaryota</taxon>
        <taxon>Fungi</taxon>
        <taxon>Dikarya</taxon>
        <taxon>Basidiomycota</taxon>
        <taxon>Agaricomycotina</taxon>
        <taxon>Agaricomycetes</taxon>
        <taxon>Agaricomycetidae</taxon>
        <taxon>Agaricales</taxon>
        <taxon>Fistulinaceae</taxon>
        <taxon>Fistulina</taxon>
    </lineage>
</organism>
<dbReference type="InterPro" id="IPR012677">
    <property type="entry name" value="Nucleotide-bd_a/b_plait_sf"/>
</dbReference>
<dbReference type="InterPro" id="IPR035979">
    <property type="entry name" value="RBD_domain_sf"/>
</dbReference>
<name>A0A0D7A2C8_9AGAR</name>
<sequence length="168" mass="18787">RPSDTIFVGNLPFSSTVEDVKTLFEVFGPIEIIRPSTAPSSLHQGYMHVQYKSIDGARAAIAADTQEPLWLLDRRLRVDYAASRDNAIPPSHRLYFYDFGGPESEVRATIHEYDREVVSVYFIRDKVTGEFRGSGIIQFVNMQVAANALQSLNGAVSPEGHTLHLKYS</sequence>
<evidence type="ECO:0000259" key="3">
    <source>
        <dbReference type="PROSITE" id="PS50102"/>
    </source>
</evidence>
<dbReference type="EMBL" id="KN882064">
    <property type="protein sequence ID" value="KIY44875.1"/>
    <property type="molecule type" value="Genomic_DNA"/>
</dbReference>
<keyword evidence="5" id="KW-1185">Reference proteome</keyword>
<evidence type="ECO:0000256" key="1">
    <source>
        <dbReference type="ARBA" id="ARBA00022884"/>
    </source>
</evidence>
<accession>A0A0D7A2C8</accession>
<dbReference type="Pfam" id="PF00076">
    <property type="entry name" value="RRM_1"/>
    <property type="match status" value="2"/>
</dbReference>
<dbReference type="InterPro" id="IPR050886">
    <property type="entry name" value="RNA-binding_reg"/>
</dbReference>
<evidence type="ECO:0000256" key="2">
    <source>
        <dbReference type="PROSITE-ProRule" id="PRU00176"/>
    </source>
</evidence>
<dbReference type="Gene3D" id="3.30.70.330">
    <property type="match status" value="2"/>
</dbReference>
<dbReference type="CDD" id="cd00590">
    <property type="entry name" value="RRM_SF"/>
    <property type="match status" value="1"/>
</dbReference>
<feature type="domain" description="RRM" evidence="3">
    <location>
        <begin position="4"/>
        <end position="83"/>
    </location>
</feature>
<evidence type="ECO:0000313" key="4">
    <source>
        <dbReference type="EMBL" id="KIY44875.1"/>
    </source>
</evidence>
<dbReference type="SUPFAM" id="SSF54928">
    <property type="entry name" value="RNA-binding domain, RBD"/>
    <property type="match status" value="1"/>
</dbReference>
<keyword evidence="1 2" id="KW-0694">RNA-binding</keyword>
<protein>
    <recommendedName>
        <fullName evidence="3">RRM domain-containing protein</fullName>
    </recommendedName>
</protein>
<dbReference type="GO" id="GO:0005634">
    <property type="term" value="C:nucleus"/>
    <property type="evidence" value="ECO:0007669"/>
    <property type="project" value="TreeGrafter"/>
</dbReference>
<feature type="non-terminal residue" evidence="4">
    <location>
        <position position="1"/>
    </location>
</feature>
<gene>
    <name evidence="4" type="ORF">FISHEDRAFT_25274</name>
</gene>
<reference evidence="4 5" key="1">
    <citation type="journal article" date="2015" name="Fungal Genet. Biol.">
        <title>Evolution of novel wood decay mechanisms in Agaricales revealed by the genome sequences of Fistulina hepatica and Cylindrobasidium torrendii.</title>
        <authorList>
            <person name="Floudas D."/>
            <person name="Held B.W."/>
            <person name="Riley R."/>
            <person name="Nagy L.G."/>
            <person name="Koehler G."/>
            <person name="Ransdell A.S."/>
            <person name="Younus H."/>
            <person name="Chow J."/>
            <person name="Chiniquy J."/>
            <person name="Lipzen A."/>
            <person name="Tritt A."/>
            <person name="Sun H."/>
            <person name="Haridas S."/>
            <person name="LaButti K."/>
            <person name="Ohm R.A."/>
            <person name="Kues U."/>
            <person name="Blanchette R.A."/>
            <person name="Grigoriev I.V."/>
            <person name="Minto R.E."/>
            <person name="Hibbett D.S."/>
        </authorList>
    </citation>
    <scope>NUCLEOTIDE SEQUENCE [LARGE SCALE GENOMIC DNA]</scope>
    <source>
        <strain evidence="4 5">ATCC 64428</strain>
    </source>
</reference>
<proteinExistence type="predicted"/>
<dbReference type="PANTHER" id="PTHR48024:SF56">
    <property type="entry name" value="HETEROGENEOUS NUCLEAR RIBONUCLEOPROTEIN A0"/>
    <property type="match status" value="1"/>
</dbReference>
<dbReference type="SMART" id="SM00360">
    <property type="entry name" value="RRM"/>
    <property type="match status" value="2"/>
</dbReference>
<dbReference type="GO" id="GO:0003723">
    <property type="term" value="F:RNA binding"/>
    <property type="evidence" value="ECO:0007669"/>
    <property type="project" value="UniProtKB-UniRule"/>
</dbReference>
<evidence type="ECO:0000313" key="5">
    <source>
        <dbReference type="Proteomes" id="UP000054144"/>
    </source>
</evidence>
<dbReference type="PANTHER" id="PTHR48024">
    <property type="entry name" value="GEO13361P1-RELATED"/>
    <property type="match status" value="1"/>
</dbReference>
<dbReference type="InterPro" id="IPR000504">
    <property type="entry name" value="RRM_dom"/>
</dbReference>
<feature type="non-terminal residue" evidence="4">
    <location>
        <position position="168"/>
    </location>
</feature>
<feature type="domain" description="RRM" evidence="3">
    <location>
        <begin position="92"/>
        <end position="168"/>
    </location>
</feature>
<dbReference type="Proteomes" id="UP000054144">
    <property type="component" value="Unassembled WGS sequence"/>
</dbReference>
<dbReference type="PROSITE" id="PS50102">
    <property type="entry name" value="RRM"/>
    <property type="match status" value="2"/>
</dbReference>